<name>A0ABQ4YYY2_9ASTR</name>
<organism evidence="2 3">
    <name type="scientific">Tanacetum coccineum</name>
    <dbReference type="NCBI Taxonomy" id="301880"/>
    <lineage>
        <taxon>Eukaryota</taxon>
        <taxon>Viridiplantae</taxon>
        <taxon>Streptophyta</taxon>
        <taxon>Embryophyta</taxon>
        <taxon>Tracheophyta</taxon>
        <taxon>Spermatophyta</taxon>
        <taxon>Magnoliopsida</taxon>
        <taxon>eudicotyledons</taxon>
        <taxon>Gunneridae</taxon>
        <taxon>Pentapetalae</taxon>
        <taxon>asterids</taxon>
        <taxon>campanulids</taxon>
        <taxon>Asterales</taxon>
        <taxon>Asteraceae</taxon>
        <taxon>Asteroideae</taxon>
        <taxon>Anthemideae</taxon>
        <taxon>Anthemidinae</taxon>
        <taxon>Tanacetum</taxon>
    </lineage>
</organism>
<evidence type="ECO:0000313" key="3">
    <source>
        <dbReference type="Proteomes" id="UP001151760"/>
    </source>
</evidence>
<evidence type="ECO:0000256" key="1">
    <source>
        <dbReference type="SAM" id="MobiDB-lite"/>
    </source>
</evidence>
<reference evidence="2" key="1">
    <citation type="journal article" date="2022" name="Int. J. Mol. Sci.">
        <title>Draft Genome of Tanacetum Coccineum: Genomic Comparison of Closely Related Tanacetum-Family Plants.</title>
        <authorList>
            <person name="Yamashiro T."/>
            <person name="Shiraishi A."/>
            <person name="Nakayama K."/>
            <person name="Satake H."/>
        </authorList>
    </citation>
    <scope>NUCLEOTIDE SEQUENCE</scope>
</reference>
<feature type="region of interest" description="Disordered" evidence="1">
    <location>
        <begin position="158"/>
        <end position="180"/>
    </location>
</feature>
<protein>
    <submittedName>
        <fullName evidence="2">Uncharacterized protein</fullName>
    </submittedName>
</protein>
<sequence>MSEKEDNYHDTVLVLEAKVKENENIMLKISRSLQAMFMLGPKLMSFYDSNLKRGLGYTNPYTLKKTISQNPKLYDASCFSDTKICVNVRDTKDIFDDATKSQNKMENKLNDPVAIEKNQNFCLIDYNKLNALYEDFVSQKELDAEQKYLSSTFIPSENSLNASTSTSSSEKKPSVTHPRRVIPLVATKNHFTSPCLNQENKMGG</sequence>
<dbReference type="Proteomes" id="UP001151760">
    <property type="component" value="Unassembled WGS sequence"/>
</dbReference>
<accession>A0ABQ4YYY2</accession>
<reference evidence="2" key="2">
    <citation type="submission" date="2022-01" db="EMBL/GenBank/DDBJ databases">
        <authorList>
            <person name="Yamashiro T."/>
            <person name="Shiraishi A."/>
            <person name="Satake H."/>
            <person name="Nakayama K."/>
        </authorList>
    </citation>
    <scope>NUCLEOTIDE SEQUENCE</scope>
</reference>
<evidence type="ECO:0000313" key="2">
    <source>
        <dbReference type="EMBL" id="GJS82730.1"/>
    </source>
</evidence>
<gene>
    <name evidence="2" type="ORF">Tco_0749271</name>
</gene>
<comment type="caution">
    <text evidence="2">The sequence shown here is derived from an EMBL/GenBank/DDBJ whole genome shotgun (WGS) entry which is preliminary data.</text>
</comment>
<keyword evidence="3" id="KW-1185">Reference proteome</keyword>
<proteinExistence type="predicted"/>
<dbReference type="EMBL" id="BQNB010010847">
    <property type="protein sequence ID" value="GJS82730.1"/>
    <property type="molecule type" value="Genomic_DNA"/>
</dbReference>
<feature type="compositionally biased region" description="Low complexity" evidence="1">
    <location>
        <begin position="158"/>
        <end position="168"/>
    </location>
</feature>